<gene>
    <name evidence="1" type="ORF">HUJ06_001249</name>
</gene>
<dbReference type="Proteomes" id="UP000607653">
    <property type="component" value="Unassembled WGS sequence"/>
</dbReference>
<keyword evidence="2" id="KW-1185">Reference proteome</keyword>
<dbReference type="AlphaFoldDB" id="A0A822ZI30"/>
<organism evidence="1 2">
    <name type="scientific">Nelumbo nucifera</name>
    <name type="common">Sacred lotus</name>
    <dbReference type="NCBI Taxonomy" id="4432"/>
    <lineage>
        <taxon>Eukaryota</taxon>
        <taxon>Viridiplantae</taxon>
        <taxon>Streptophyta</taxon>
        <taxon>Embryophyta</taxon>
        <taxon>Tracheophyta</taxon>
        <taxon>Spermatophyta</taxon>
        <taxon>Magnoliopsida</taxon>
        <taxon>Proteales</taxon>
        <taxon>Nelumbonaceae</taxon>
        <taxon>Nelumbo</taxon>
    </lineage>
</organism>
<reference evidence="1 2" key="1">
    <citation type="journal article" date="2020" name="Mol. Biol. Evol.">
        <title>Distinct Expression and Methylation Patterns for Genes with Different Fates following a Single Whole-Genome Duplication in Flowering Plants.</title>
        <authorList>
            <person name="Shi T."/>
            <person name="Rahmani R.S."/>
            <person name="Gugger P.F."/>
            <person name="Wang M."/>
            <person name="Li H."/>
            <person name="Zhang Y."/>
            <person name="Li Z."/>
            <person name="Wang Q."/>
            <person name="Van de Peer Y."/>
            <person name="Marchal K."/>
            <person name="Chen J."/>
        </authorList>
    </citation>
    <scope>NUCLEOTIDE SEQUENCE [LARGE SCALE GENOMIC DNA]</scope>
    <source>
        <tissue evidence="1">Leaf</tissue>
    </source>
</reference>
<evidence type="ECO:0000313" key="1">
    <source>
        <dbReference type="EMBL" id="DAD43019.1"/>
    </source>
</evidence>
<protein>
    <submittedName>
        <fullName evidence="1">Uncharacterized protein</fullName>
    </submittedName>
</protein>
<accession>A0A822ZI30</accession>
<dbReference type="EMBL" id="DUZY01000006">
    <property type="protein sequence ID" value="DAD43019.1"/>
    <property type="molecule type" value="Genomic_DNA"/>
</dbReference>
<evidence type="ECO:0000313" key="2">
    <source>
        <dbReference type="Proteomes" id="UP000607653"/>
    </source>
</evidence>
<name>A0A822ZI30_NELNU</name>
<comment type="caution">
    <text evidence="1">The sequence shown here is derived from an EMBL/GenBank/DDBJ whole genome shotgun (WGS) entry which is preliminary data.</text>
</comment>
<sequence>MSLSGTQLVNALSWRRNVDIRYDTEVIQHPDFLIY</sequence>
<proteinExistence type="predicted"/>